<reference evidence="1" key="1">
    <citation type="journal article" date="2015" name="Nature">
        <title>Complex archaea that bridge the gap between prokaryotes and eukaryotes.</title>
        <authorList>
            <person name="Spang A."/>
            <person name="Saw J.H."/>
            <person name="Jorgensen S.L."/>
            <person name="Zaremba-Niedzwiedzka K."/>
            <person name="Martijn J."/>
            <person name="Lind A.E."/>
            <person name="van Eijk R."/>
            <person name="Schleper C."/>
            <person name="Guy L."/>
            <person name="Ettema T.J."/>
        </authorList>
    </citation>
    <scope>NUCLEOTIDE SEQUENCE</scope>
</reference>
<dbReference type="InterPro" id="IPR049591">
    <property type="entry name" value="CE4_u4-like"/>
</dbReference>
<evidence type="ECO:0000313" key="1">
    <source>
        <dbReference type="EMBL" id="KKN94254.1"/>
    </source>
</evidence>
<dbReference type="EMBL" id="LAZR01000079">
    <property type="protein sequence ID" value="KKN94254.1"/>
    <property type="molecule type" value="Genomic_DNA"/>
</dbReference>
<protein>
    <recommendedName>
        <fullName evidence="2">NodB homology domain-containing protein</fullName>
    </recommendedName>
</protein>
<sequence>MTVDWSRLDTELAVWRAQGLTLPLWWRDDDAIAPTPALDRLATMAGDLSLPVHIAVIPKHADPALAQLCQERPLVRPLVHGWQHISHAPEGAKKAEFGHPRPDAALELTQGLDRMQSLFRDDLLPVFVPPWNRLDDGLLPVLAQAGYVGVSTYLPRKDRIAASGLVQINTHIDPIYWRGTRSLVPPDTLIADITKLLQDRRNGLADPQEPLGFLTHHLVHDEDIWGFTHAFLARLLDGGAVPADMRSLP</sequence>
<proteinExistence type="predicted"/>
<dbReference type="AlphaFoldDB" id="A0A0F9URF2"/>
<name>A0A0F9URF2_9ZZZZ</name>
<organism evidence="1">
    <name type="scientific">marine sediment metagenome</name>
    <dbReference type="NCBI Taxonomy" id="412755"/>
    <lineage>
        <taxon>unclassified sequences</taxon>
        <taxon>metagenomes</taxon>
        <taxon>ecological metagenomes</taxon>
    </lineage>
</organism>
<evidence type="ECO:0008006" key="2">
    <source>
        <dbReference type="Google" id="ProtNLM"/>
    </source>
</evidence>
<accession>A0A0F9URF2</accession>
<dbReference type="CDD" id="cd10928">
    <property type="entry name" value="CE4_u4"/>
    <property type="match status" value="1"/>
</dbReference>
<dbReference type="SUPFAM" id="SSF88713">
    <property type="entry name" value="Glycoside hydrolase/deacetylase"/>
    <property type="match status" value="1"/>
</dbReference>
<dbReference type="GO" id="GO:0005975">
    <property type="term" value="P:carbohydrate metabolic process"/>
    <property type="evidence" value="ECO:0007669"/>
    <property type="project" value="InterPro"/>
</dbReference>
<comment type="caution">
    <text evidence="1">The sequence shown here is derived from an EMBL/GenBank/DDBJ whole genome shotgun (WGS) entry which is preliminary data.</text>
</comment>
<gene>
    <name evidence="1" type="ORF">LCGC14_0188670</name>
</gene>
<dbReference type="InterPro" id="IPR011330">
    <property type="entry name" value="Glyco_hydro/deAcase_b/a-brl"/>
</dbReference>